<keyword evidence="2" id="KW-1133">Transmembrane helix</keyword>
<evidence type="ECO:0000256" key="2">
    <source>
        <dbReference type="SAM" id="Phobius"/>
    </source>
</evidence>
<dbReference type="OrthoDB" id="10642859at2759"/>
<accession>A0A9K3GJ84</accession>
<protein>
    <submittedName>
        <fullName evidence="3">Uncharacterized protein</fullName>
    </submittedName>
</protein>
<name>A0A9K3GJ84_9EUKA</name>
<keyword evidence="2" id="KW-0472">Membrane</keyword>
<proteinExistence type="predicted"/>
<dbReference type="EMBL" id="BDIP01001720">
    <property type="protein sequence ID" value="GIQ85003.1"/>
    <property type="molecule type" value="Genomic_DNA"/>
</dbReference>
<sequence length="314" mass="34567">DKSIMGALLAGLINFSILTSISFMYPYIYQYAFAYEPGFVGAICSFSPICQFLYSLLFQGKLLQKYTTWAMRIIGLCIMFVGLIGCSLAVPYAGSKSTIWIPVFCIVVMSLGNSTFIGGNNTHMMSSAPIDVKGVMGGAIQTFRETGFALGISLSCLIRDSFQDIMWPYPIPNPNIPIPPDFLPVYVEVFQFSIAAYMQVLWLVVGLTFISGLGAWEMYKALFPGKIYRARHAKFYKGLEKKGITPEQFKASTRAKLKTLNAAKAAEKAALKARQAALKGKPVKPQKTKHSEARSLLGAENEDSEGETKGTQYT</sequence>
<gene>
    <name evidence="3" type="ORF">KIPB_006605</name>
</gene>
<feature type="transmembrane region" description="Helical" evidence="2">
    <location>
        <begin position="39"/>
        <end position="57"/>
    </location>
</feature>
<dbReference type="InterPro" id="IPR036259">
    <property type="entry name" value="MFS_trans_sf"/>
</dbReference>
<feature type="transmembrane region" description="Helical" evidence="2">
    <location>
        <begin position="200"/>
        <end position="219"/>
    </location>
</feature>
<organism evidence="3 4">
    <name type="scientific">Kipferlia bialata</name>
    <dbReference type="NCBI Taxonomy" id="797122"/>
    <lineage>
        <taxon>Eukaryota</taxon>
        <taxon>Metamonada</taxon>
        <taxon>Carpediemonas-like organisms</taxon>
        <taxon>Kipferlia</taxon>
    </lineage>
</organism>
<comment type="caution">
    <text evidence="3">The sequence shown here is derived from an EMBL/GenBank/DDBJ whole genome shotgun (WGS) entry which is preliminary data.</text>
</comment>
<keyword evidence="4" id="KW-1185">Reference proteome</keyword>
<dbReference type="Gene3D" id="1.20.1250.20">
    <property type="entry name" value="MFS general substrate transporter like domains"/>
    <property type="match status" value="1"/>
</dbReference>
<feature type="region of interest" description="Disordered" evidence="1">
    <location>
        <begin position="277"/>
        <end position="314"/>
    </location>
</feature>
<feature type="transmembrane region" description="Helical" evidence="2">
    <location>
        <begin position="99"/>
        <end position="117"/>
    </location>
</feature>
<dbReference type="AlphaFoldDB" id="A0A9K3GJ84"/>
<dbReference type="Proteomes" id="UP000265618">
    <property type="component" value="Unassembled WGS sequence"/>
</dbReference>
<evidence type="ECO:0000256" key="1">
    <source>
        <dbReference type="SAM" id="MobiDB-lite"/>
    </source>
</evidence>
<feature type="transmembrane region" description="Helical" evidence="2">
    <location>
        <begin position="7"/>
        <end position="27"/>
    </location>
</feature>
<evidence type="ECO:0000313" key="3">
    <source>
        <dbReference type="EMBL" id="GIQ85003.1"/>
    </source>
</evidence>
<keyword evidence="2" id="KW-0812">Transmembrane</keyword>
<feature type="transmembrane region" description="Helical" evidence="2">
    <location>
        <begin position="69"/>
        <end position="93"/>
    </location>
</feature>
<feature type="non-terminal residue" evidence="3">
    <location>
        <position position="1"/>
    </location>
</feature>
<reference evidence="3 4" key="1">
    <citation type="journal article" date="2018" name="PLoS ONE">
        <title>The draft genome of Kipferlia bialata reveals reductive genome evolution in fornicate parasites.</title>
        <authorList>
            <person name="Tanifuji G."/>
            <person name="Takabayashi S."/>
            <person name="Kume K."/>
            <person name="Takagi M."/>
            <person name="Nakayama T."/>
            <person name="Kamikawa R."/>
            <person name="Inagaki Y."/>
            <person name="Hashimoto T."/>
        </authorList>
    </citation>
    <scope>NUCLEOTIDE SEQUENCE [LARGE SCALE GENOMIC DNA]</scope>
    <source>
        <strain evidence="3">NY0173</strain>
    </source>
</reference>
<dbReference type="SUPFAM" id="SSF103473">
    <property type="entry name" value="MFS general substrate transporter"/>
    <property type="match status" value="1"/>
</dbReference>
<evidence type="ECO:0000313" key="4">
    <source>
        <dbReference type="Proteomes" id="UP000265618"/>
    </source>
</evidence>